<evidence type="ECO:0000256" key="6">
    <source>
        <dbReference type="ARBA" id="ARBA00023204"/>
    </source>
</evidence>
<keyword evidence="3" id="KW-0227">DNA damage</keyword>
<keyword evidence="4" id="KW-0408">Iron</keyword>
<keyword evidence="8" id="KW-0540">Nuclease</keyword>
<dbReference type="GO" id="GO:0140097">
    <property type="term" value="F:catalytic activity, acting on DNA"/>
    <property type="evidence" value="ECO:0007669"/>
    <property type="project" value="UniProtKB-ARBA"/>
</dbReference>
<gene>
    <name evidence="8" type="ORF">DGMP_03570</name>
</gene>
<keyword evidence="8" id="KW-0378">Hydrolase</keyword>
<dbReference type="GO" id="GO:0046872">
    <property type="term" value="F:metal ion binding"/>
    <property type="evidence" value="ECO:0007669"/>
    <property type="project" value="UniProtKB-KW"/>
</dbReference>
<dbReference type="EMBL" id="AP024086">
    <property type="protein sequence ID" value="BCL59664.1"/>
    <property type="molecule type" value="Genomic_DNA"/>
</dbReference>
<keyword evidence="2" id="KW-0479">Metal-binding</keyword>
<evidence type="ECO:0000256" key="3">
    <source>
        <dbReference type="ARBA" id="ARBA00022763"/>
    </source>
</evidence>
<dbReference type="InterPro" id="IPR000445">
    <property type="entry name" value="HhH_motif"/>
</dbReference>
<dbReference type="SMART" id="SM00478">
    <property type="entry name" value="ENDO3c"/>
    <property type="match status" value="1"/>
</dbReference>
<evidence type="ECO:0000256" key="1">
    <source>
        <dbReference type="ARBA" id="ARBA00022485"/>
    </source>
</evidence>
<sequence length="217" mass="24793">MARQNLYILAYERLFDHFGPQNWWPGETPFEIMVGAVLTQNTNWLNVTRAIDNLRTAGVLSYQLLLALPLENLAELIRPSGYYNVKAGRLRNVLLMIENLYEGDPELFYQDDMVLARENLLSVKGIGPETADSILLYACNHPVFVVDAYTHRVFSRHNLVEEETDYSAMQSLFMDSLPEKAELYNEYHALIVAVAKKYCKKTKPLCRICPLSGLNEG</sequence>
<dbReference type="GO" id="GO:0016787">
    <property type="term" value="F:hydrolase activity"/>
    <property type="evidence" value="ECO:0007669"/>
    <property type="project" value="UniProtKB-ARBA"/>
</dbReference>
<evidence type="ECO:0000313" key="8">
    <source>
        <dbReference type="EMBL" id="BCL59664.1"/>
    </source>
</evidence>
<evidence type="ECO:0000313" key="9">
    <source>
        <dbReference type="Proteomes" id="UP000826725"/>
    </source>
</evidence>
<dbReference type="PANTHER" id="PTHR10359">
    <property type="entry name" value="A/G-SPECIFIC ADENINE GLYCOSYLASE/ENDONUCLEASE III"/>
    <property type="match status" value="1"/>
</dbReference>
<keyword evidence="5" id="KW-0411">Iron-sulfur</keyword>
<keyword evidence="9" id="KW-1185">Reference proteome</keyword>
<evidence type="ECO:0000256" key="5">
    <source>
        <dbReference type="ARBA" id="ARBA00023014"/>
    </source>
</evidence>
<evidence type="ECO:0000256" key="4">
    <source>
        <dbReference type="ARBA" id="ARBA00023004"/>
    </source>
</evidence>
<feature type="domain" description="HhH-GPD" evidence="7">
    <location>
        <begin position="38"/>
        <end position="197"/>
    </location>
</feature>
<dbReference type="PANTHER" id="PTHR10359:SF19">
    <property type="entry name" value="DNA REPAIR GLYCOSYLASE MJ1434-RELATED"/>
    <property type="match status" value="1"/>
</dbReference>
<evidence type="ECO:0000256" key="2">
    <source>
        <dbReference type="ARBA" id="ARBA00022723"/>
    </source>
</evidence>
<protein>
    <submittedName>
        <fullName evidence="8">Endonuclease III</fullName>
    </submittedName>
</protein>
<dbReference type="Pfam" id="PF00730">
    <property type="entry name" value="HhH-GPD"/>
    <property type="match status" value="1"/>
</dbReference>
<organism evidence="8 9">
    <name type="scientific">Desulfomarina profundi</name>
    <dbReference type="NCBI Taxonomy" id="2772557"/>
    <lineage>
        <taxon>Bacteria</taxon>
        <taxon>Pseudomonadati</taxon>
        <taxon>Thermodesulfobacteriota</taxon>
        <taxon>Desulfobulbia</taxon>
        <taxon>Desulfobulbales</taxon>
        <taxon>Desulfobulbaceae</taxon>
        <taxon>Desulfomarina</taxon>
    </lineage>
</organism>
<dbReference type="AlphaFoldDB" id="A0A8D5FPY8"/>
<dbReference type="PIRSF" id="PIRSF001435">
    <property type="entry name" value="Nth"/>
    <property type="match status" value="1"/>
</dbReference>
<dbReference type="GO" id="GO:0006284">
    <property type="term" value="P:base-excision repair"/>
    <property type="evidence" value="ECO:0007669"/>
    <property type="project" value="InterPro"/>
</dbReference>
<proteinExistence type="predicted"/>
<dbReference type="GO" id="GO:0003677">
    <property type="term" value="F:DNA binding"/>
    <property type="evidence" value="ECO:0007669"/>
    <property type="project" value="InterPro"/>
</dbReference>
<dbReference type="CDD" id="cd00056">
    <property type="entry name" value="ENDO3c"/>
    <property type="match status" value="1"/>
</dbReference>
<dbReference type="RefSeq" id="WP_228855866.1">
    <property type="nucleotide sequence ID" value="NZ_AP024086.1"/>
</dbReference>
<dbReference type="KEGG" id="dbk:DGMP_03570"/>
<dbReference type="InterPro" id="IPR003265">
    <property type="entry name" value="HhH-GPD_domain"/>
</dbReference>
<dbReference type="GO" id="GO:0004519">
    <property type="term" value="F:endonuclease activity"/>
    <property type="evidence" value="ECO:0007669"/>
    <property type="project" value="UniProtKB-KW"/>
</dbReference>
<dbReference type="GO" id="GO:0051539">
    <property type="term" value="F:4 iron, 4 sulfur cluster binding"/>
    <property type="evidence" value="ECO:0007669"/>
    <property type="project" value="UniProtKB-KW"/>
</dbReference>
<dbReference type="Proteomes" id="UP000826725">
    <property type="component" value="Chromosome"/>
</dbReference>
<keyword evidence="6" id="KW-0234">DNA repair</keyword>
<evidence type="ECO:0000259" key="7">
    <source>
        <dbReference type="SMART" id="SM00478"/>
    </source>
</evidence>
<reference evidence="8" key="1">
    <citation type="submission" date="2020-09" db="EMBL/GenBank/DDBJ databases">
        <title>Desulfogranum mesoprofundum gen. nov., sp. nov., a novel mesophilic, sulfate-reducing chemolithoautotroph isolated from a deep-sea hydrothermal vent chimney in the Suiyo Seamount.</title>
        <authorList>
            <person name="Hashimoto Y."/>
            <person name="Nakagawa S."/>
        </authorList>
    </citation>
    <scope>NUCLEOTIDE SEQUENCE</scope>
    <source>
        <strain evidence="8">KT2</strain>
    </source>
</reference>
<dbReference type="Pfam" id="PF00633">
    <property type="entry name" value="HHH"/>
    <property type="match status" value="1"/>
</dbReference>
<accession>A0A8D5FPY8</accession>
<name>A0A8D5FPY8_9BACT</name>
<keyword evidence="8" id="KW-0255">Endonuclease</keyword>
<keyword evidence="1" id="KW-0004">4Fe-4S</keyword>